<dbReference type="Proteomes" id="UP000695007">
    <property type="component" value="Unplaced"/>
</dbReference>
<protein>
    <submittedName>
        <fullName evidence="3">Uncharacterized protein LOC105364914</fullName>
    </submittedName>
</protein>
<evidence type="ECO:0000256" key="1">
    <source>
        <dbReference type="SAM" id="MobiDB-lite"/>
    </source>
</evidence>
<dbReference type="KEGG" id="csol:105364914"/>
<evidence type="ECO:0000313" key="3">
    <source>
        <dbReference type="RefSeq" id="XP_011501248.1"/>
    </source>
</evidence>
<proteinExistence type="predicted"/>
<feature type="region of interest" description="Disordered" evidence="1">
    <location>
        <begin position="1"/>
        <end position="22"/>
    </location>
</feature>
<keyword evidence="2" id="KW-1185">Reference proteome</keyword>
<accession>A0AAJ6YNF6</accession>
<dbReference type="RefSeq" id="XP_011501248.1">
    <property type="nucleotide sequence ID" value="XM_011502946.1"/>
</dbReference>
<feature type="region of interest" description="Disordered" evidence="1">
    <location>
        <begin position="148"/>
        <end position="185"/>
    </location>
</feature>
<name>A0AAJ6YNF6_9HYME</name>
<feature type="compositionally biased region" description="Polar residues" evidence="1">
    <location>
        <begin position="1"/>
        <end position="16"/>
    </location>
</feature>
<feature type="compositionally biased region" description="Polar residues" evidence="1">
    <location>
        <begin position="157"/>
        <end position="172"/>
    </location>
</feature>
<dbReference type="GeneID" id="105364914"/>
<reference evidence="3" key="1">
    <citation type="submission" date="2025-08" db="UniProtKB">
        <authorList>
            <consortium name="RefSeq"/>
        </authorList>
    </citation>
    <scope>IDENTIFICATION</scope>
</reference>
<gene>
    <name evidence="3" type="primary">LOC105364914</name>
</gene>
<dbReference type="AlphaFoldDB" id="A0AAJ6YNF6"/>
<sequence>MGTIIMESSPSNSCRGRNSRSEPNVWDMQRFKSVTLDRMGKMMKMHSKLNEEKSEIMNSSRNKEDMLKKYKFNSLSRMLKLSNKDEKAQPVEQHRGRSLTRFFQRKMLNEGDNVQAKSDERIRGIFSRILGQIRGRITKHNSSANHLSQKAMDNPISLPTPSVHSGRSNLSLKSLDPEINSYHQA</sequence>
<organism evidence="2 3">
    <name type="scientific">Ceratosolen solmsi marchali</name>
    <dbReference type="NCBI Taxonomy" id="326594"/>
    <lineage>
        <taxon>Eukaryota</taxon>
        <taxon>Metazoa</taxon>
        <taxon>Ecdysozoa</taxon>
        <taxon>Arthropoda</taxon>
        <taxon>Hexapoda</taxon>
        <taxon>Insecta</taxon>
        <taxon>Pterygota</taxon>
        <taxon>Neoptera</taxon>
        <taxon>Endopterygota</taxon>
        <taxon>Hymenoptera</taxon>
        <taxon>Apocrita</taxon>
        <taxon>Proctotrupomorpha</taxon>
        <taxon>Chalcidoidea</taxon>
        <taxon>Agaonidae</taxon>
        <taxon>Agaoninae</taxon>
        <taxon>Ceratosolen</taxon>
    </lineage>
</organism>
<evidence type="ECO:0000313" key="2">
    <source>
        <dbReference type="Proteomes" id="UP000695007"/>
    </source>
</evidence>